<gene>
    <name evidence="1" type="ORF">JX265_011064</name>
</gene>
<dbReference type="Pfam" id="PF12311">
    <property type="entry name" value="DUF3632"/>
    <property type="match status" value="1"/>
</dbReference>
<name>A0A9P9WD76_9PEZI</name>
<dbReference type="InterPro" id="IPR053204">
    <property type="entry name" value="Oxopyrrolidines_Biosynth-assoc"/>
</dbReference>
<reference evidence="1" key="1">
    <citation type="submission" date="2021-03" db="EMBL/GenBank/DDBJ databases">
        <title>Revisited historic fungal species revealed as producer of novel bioactive compounds through whole genome sequencing and comparative genomics.</title>
        <authorList>
            <person name="Vignolle G.A."/>
            <person name="Hochenegger N."/>
            <person name="Mach R.L."/>
            <person name="Mach-Aigner A.R."/>
            <person name="Javad Rahimi M."/>
            <person name="Salim K.A."/>
            <person name="Chan C.M."/>
            <person name="Lim L.B.L."/>
            <person name="Cai F."/>
            <person name="Druzhinina I.S."/>
            <person name="U'Ren J.M."/>
            <person name="Derntl C."/>
        </authorList>
    </citation>
    <scope>NUCLEOTIDE SEQUENCE</scope>
    <source>
        <strain evidence="1">TUCIM 5799</strain>
    </source>
</reference>
<evidence type="ECO:0000313" key="2">
    <source>
        <dbReference type="Proteomes" id="UP000829685"/>
    </source>
</evidence>
<dbReference type="EMBL" id="JAFIMR010000039">
    <property type="protein sequence ID" value="KAI1857649.1"/>
    <property type="molecule type" value="Genomic_DNA"/>
</dbReference>
<protein>
    <submittedName>
        <fullName evidence="1">Uncharacterized protein</fullName>
    </submittedName>
</protein>
<dbReference type="InterPro" id="IPR022085">
    <property type="entry name" value="OpdG"/>
</dbReference>
<sequence>MLTLKIEDEAPAPFAEKVVAILNSVFSSDKAFSTSDAAVALNNLYPRHQPDSEPSAGGQFLWWFWDLVHDLARQVPHDSTDSARLAEIVKELHDLEPVENVDLGSEWGESQLWRKLPLLGPVFYDKWNQDPRASEGADKDQRELNFQTYGARLAGHGLVPFEMYAVWALTDALEGETTPIRGAPDEVNPNPTAVDRLAFKVAAARSWITYAGHILYGRDEDVHGTLGGPLYKLDKKEAARTRRKYKGAQGLCPLRWQLWKERFQVVKDCQDIDYEVRTLAKEAFEAMVDIEEQHRA</sequence>
<dbReference type="AlphaFoldDB" id="A0A9P9WD76"/>
<comment type="caution">
    <text evidence="1">The sequence shown here is derived from an EMBL/GenBank/DDBJ whole genome shotgun (WGS) entry which is preliminary data.</text>
</comment>
<dbReference type="Proteomes" id="UP000829685">
    <property type="component" value="Unassembled WGS sequence"/>
</dbReference>
<evidence type="ECO:0000313" key="1">
    <source>
        <dbReference type="EMBL" id="KAI1857649.1"/>
    </source>
</evidence>
<accession>A0A9P9WD76</accession>
<dbReference type="PANTHER" id="PTHR38797:SF4">
    <property type="entry name" value="NUCLEAR PORE COMPLEX PROTEIN NUP85"/>
    <property type="match status" value="1"/>
</dbReference>
<proteinExistence type="predicted"/>
<dbReference type="PANTHER" id="PTHR38797">
    <property type="entry name" value="NUCLEAR PORE COMPLEX PROTEIN NUP85-RELATED"/>
    <property type="match status" value="1"/>
</dbReference>
<organism evidence="1 2">
    <name type="scientific">Neoarthrinium moseri</name>
    <dbReference type="NCBI Taxonomy" id="1658444"/>
    <lineage>
        <taxon>Eukaryota</taxon>
        <taxon>Fungi</taxon>
        <taxon>Dikarya</taxon>
        <taxon>Ascomycota</taxon>
        <taxon>Pezizomycotina</taxon>
        <taxon>Sordariomycetes</taxon>
        <taxon>Xylariomycetidae</taxon>
        <taxon>Amphisphaeriales</taxon>
        <taxon>Apiosporaceae</taxon>
        <taxon>Neoarthrinium</taxon>
    </lineage>
</organism>
<keyword evidence="2" id="KW-1185">Reference proteome</keyword>